<keyword evidence="1" id="KW-1277">Toxin-antitoxin system</keyword>
<evidence type="ECO:0000256" key="2">
    <source>
        <dbReference type="ARBA" id="ARBA00022722"/>
    </source>
</evidence>
<dbReference type="Gene3D" id="1.20.120.580">
    <property type="entry name" value="bsu32300-like"/>
    <property type="match status" value="1"/>
</dbReference>
<comment type="similarity">
    <text evidence="4">Belongs to the HepT RNase toxin family.</text>
</comment>
<feature type="non-terminal residue" evidence="5">
    <location>
        <position position="1"/>
    </location>
</feature>
<dbReference type="EMBL" id="DSFE01000012">
    <property type="protein sequence ID" value="HEU97320.1"/>
    <property type="molecule type" value="Genomic_DNA"/>
</dbReference>
<dbReference type="GO" id="GO:0016787">
    <property type="term" value="F:hydrolase activity"/>
    <property type="evidence" value="ECO:0007669"/>
    <property type="project" value="UniProtKB-KW"/>
</dbReference>
<dbReference type="PANTHER" id="PTHR33397:SF5">
    <property type="entry name" value="RNASE YUTE-RELATED"/>
    <property type="match status" value="1"/>
</dbReference>
<comment type="caution">
    <text evidence="5">The sequence shown here is derived from an EMBL/GenBank/DDBJ whole genome shotgun (WGS) entry which is preliminary data.</text>
</comment>
<evidence type="ECO:0000256" key="4">
    <source>
        <dbReference type="ARBA" id="ARBA00024207"/>
    </source>
</evidence>
<protein>
    <submittedName>
        <fullName evidence="5">DUF86 domain-containing protein</fullName>
    </submittedName>
</protein>
<name>A0A7C2YYN4_9CREN</name>
<evidence type="ECO:0000256" key="1">
    <source>
        <dbReference type="ARBA" id="ARBA00022649"/>
    </source>
</evidence>
<sequence>EAMTSLGLNILRVCFNTSAESYLEVFRKLVECKVISHETGRNMERLARLRNLIVHRYWEIDDFRIYREAREGGLDNMKMFVEEVKRYVSRA</sequence>
<dbReference type="PANTHER" id="PTHR33397">
    <property type="entry name" value="UPF0331 PROTEIN YUTE"/>
    <property type="match status" value="1"/>
</dbReference>
<dbReference type="AlphaFoldDB" id="A0A7C2YYN4"/>
<dbReference type="InterPro" id="IPR008201">
    <property type="entry name" value="HepT-like"/>
</dbReference>
<evidence type="ECO:0000313" key="5">
    <source>
        <dbReference type="EMBL" id="HEU97320.1"/>
    </source>
</evidence>
<dbReference type="InterPro" id="IPR052379">
    <property type="entry name" value="Type_VII_TA_RNase"/>
</dbReference>
<proteinExistence type="inferred from homology"/>
<reference evidence="5" key="1">
    <citation type="journal article" date="2020" name="mSystems">
        <title>Genome- and Community-Level Interaction Insights into Carbon Utilization and Element Cycling Functions of Hydrothermarchaeota in Hydrothermal Sediment.</title>
        <authorList>
            <person name="Zhou Z."/>
            <person name="Liu Y."/>
            <person name="Xu W."/>
            <person name="Pan J."/>
            <person name="Luo Z.H."/>
            <person name="Li M."/>
        </authorList>
    </citation>
    <scope>NUCLEOTIDE SEQUENCE [LARGE SCALE GENOMIC DNA]</scope>
    <source>
        <strain evidence="5">SpSt-1259</strain>
    </source>
</reference>
<dbReference type="Proteomes" id="UP000885664">
    <property type="component" value="Unassembled WGS sequence"/>
</dbReference>
<organism evidence="5">
    <name type="scientific">Fervidicoccus fontis</name>
    <dbReference type="NCBI Taxonomy" id="683846"/>
    <lineage>
        <taxon>Archaea</taxon>
        <taxon>Thermoproteota</taxon>
        <taxon>Thermoprotei</taxon>
        <taxon>Fervidicoccales</taxon>
        <taxon>Fervidicoccaceae</taxon>
        <taxon>Fervidicoccus</taxon>
    </lineage>
</organism>
<evidence type="ECO:0000256" key="3">
    <source>
        <dbReference type="ARBA" id="ARBA00022801"/>
    </source>
</evidence>
<dbReference type="GO" id="GO:0110001">
    <property type="term" value="C:toxin-antitoxin complex"/>
    <property type="evidence" value="ECO:0007669"/>
    <property type="project" value="InterPro"/>
</dbReference>
<dbReference type="Pfam" id="PF01934">
    <property type="entry name" value="HepT-like"/>
    <property type="match status" value="1"/>
</dbReference>
<keyword evidence="3" id="KW-0378">Hydrolase</keyword>
<keyword evidence="2" id="KW-0540">Nuclease</keyword>
<dbReference type="GO" id="GO:0004540">
    <property type="term" value="F:RNA nuclease activity"/>
    <property type="evidence" value="ECO:0007669"/>
    <property type="project" value="InterPro"/>
</dbReference>
<dbReference type="InterPro" id="IPR037038">
    <property type="entry name" value="HepT-like_sf"/>
</dbReference>
<gene>
    <name evidence="5" type="ORF">ENO36_00490</name>
</gene>
<accession>A0A7C2YYN4</accession>